<comment type="caution">
    <text evidence="2">The sequence shown here is derived from an EMBL/GenBank/DDBJ whole genome shotgun (WGS) entry which is preliminary data.</text>
</comment>
<feature type="transmembrane region" description="Helical" evidence="1">
    <location>
        <begin position="20"/>
        <end position="45"/>
    </location>
</feature>
<evidence type="ECO:0008006" key="4">
    <source>
        <dbReference type="Google" id="ProtNLM"/>
    </source>
</evidence>
<accession>D4VPQ2</accession>
<dbReference type="AlphaFoldDB" id="D4VPQ2"/>
<evidence type="ECO:0000256" key="1">
    <source>
        <dbReference type="SAM" id="Phobius"/>
    </source>
</evidence>
<keyword evidence="1" id="KW-1133">Transmembrane helix</keyword>
<keyword evidence="1" id="KW-0812">Transmembrane</keyword>
<name>D4VPQ2_9BACE</name>
<evidence type="ECO:0000313" key="3">
    <source>
        <dbReference type="Proteomes" id="UP000019380"/>
    </source>
</evidence>
<gene>
    <name evidence="2" type="ORF">BN890_52880</name>
</gene>
<protein>
    <recommendedName>
        <fullName evidence="4">Transmembrane protein</fullName>
    </recommendedName>
</protein>
<sequence length="46" mass="5735">MLKPQHLIQTLLRNQQIHFYYYKIIEQQVFCFESFILTIIFFILLV</sequence>
<dbReference type="EMBL" id="CBXG010000056">
    <property type="protein sequence ID" value="CDM07660.1"/>
    <property type="molecule type" value="Genomic_DNA"/>
</dbReference>
<proteinExistence type="predicted"/>
<keyword evidence="1" id="KW-0472">Membrane</keyword>
<dbReference type="Proteomes" id="UP000019380">
    <property type="component" value="Unassembled WGS sequence"/>
</dbReference>
<reference evidence="2 3" key="1">
    <citation type="submission" date="2013-12" db="EMBL/GenBank/DDBJ databases">
        <title>Improved hybrid genome assemblies of Bacteroides xylanisolvens SD CC 1b and Bacteroides xylanisolvens SD CC 2a using Illumina and 454 Sequencing.</title>
        <authorList>
            <person name="Ramaraj T."/>
            <person name="Sundararajan A."/>
            <person name="Mudge J."/>
            <person name="Schilkey F.D."/>
            <person name="Delvecchio V."/>
            <person name="Donlon M."/>
            <person name="Ziemer C."/>
        </authorList>
    </citation>
    <scope>NUCLEOTIDE SEQUENCE [LARGE SCALE GENOMIC DNA]</scope>
</reference>
<evidence type="ECO:0000313" key="2">
    <source>
        <dbReference type="EMBL" id="CDM07660.1"/>
    </source>
</evidence>
<organism evidence="2 3">
    <name type="scientific">Bacteroides xylanisolvens SD CC 1b</name>
    <dbReference type="NCBI Taxonomy" id="702447"/>
    <lineage>
        <taxon>Bacteria</taxon>
        <taxon>Pseudomonadati</taxon>
        <taxon>Bacteroidota</taxon>
        <taxon>Bacteroidia</taxon>
        <taxon>Bacteroidales</taxon>
        <taxon>Bacteroidaceae</taxon>
        <taxon>Bacteroides</taxon>
    </lineage>
</organism>